<dbReference type="EMBL" id="JARK01001485">
    <property type="protein sequence ID" value="EYB96539.1"/>
    <property type="molecule type" value="Genomic_DNA"/>
</dbReference>
<keyword evidence="2" id="KW-1185">Reference proteome</keyword>
<dbReference type="Proteomes" id="UP000024635">
    <property type="component" value="Unassembled WGS sequence"/>
</dbReference>
<name>A0A016T1W6_9BILA</name>
<comment type="caution">
    <text evidence="1">The sequence shown here is derived from an EMBL/GenBank/DDBJ whole genome shotgun (WGS) entry which is preliminary data.</text>
</comment>
<protein>
    <submittedName>
        <fullName evidence="1">Uncharacterized protein</fullName>
    </submittedName>
</protein>
<accession>A0A016T1W6</accession>
<dbReference type="AlphaFoldDB" id="A0A016T1W6"/>
<gene>
    <name evidence="1" type="primary">Acey_s0149.g2695</name>
    <name evidence="1" type="ORF">Y032_0149g2695</name>
</gene>
<proteinExistence type="predicted"/>
<organism evidence="1 2">
    <name type="scientific">Ancylostoma ceylanicum</name>
    <dbReference type="NCBI Taxonomy" id="53326"/>
    <lineage>
        <taxon>Eukaryota</taxon>
        <taxon>Metazoa</taxon>
        <taxon>Ecdysozoa</taxon>
        <taxon>Nematoda</taxon>
        <taxon>Chromadorea</taxon>
        <taxon>Rhabditida</taxon>
        <taxon>Rhabditina</taxon>
        <taxon>Rhabditomorpha</taxon>
        <taxon>Strongyloidea</taxon>
        <taxon>Ancylostomatidae</taxon>
        <taxon>Ancylostomatinae</taxon>
        <taxon>Ancylostoma</taxon>
    </lineage>
</organism>
<reference evidence="2" key="1">
    <citation type="journal article" date="2015" name="Nat. Genet.">
        <title>The genome and transcriptome of the zoonotic hookworm Ancylostoma ceylanicum identify infection-specific gene families.</title>
        <authorList>
            <person name="Schwarz E.M."/>
            <person name="Hu Y."/>
            <person name="Antoshechkin I."/>
            <person name="Miller M.M."/>
            <person name="Sternberg P.W."/>
            <person name="Aroian R.V."/>
        </authorList>
    </citation>
    <scope>NUCLEOTIDE SEQUENCE</scope>
    <source>
        <strain evidence="2">HY135</strain>
    </source>
</reference>
<sequence length="114" mass="12312">MAHMRSTTAEHPEDLVRGPGLLFSASQIPVPSFARIEMGVFKQNLSLPPSLGDFELTLRSFTIAPRLLPSPVLCLCSIRAHNRGSSAITSGGSVADCNLPRPDRNVEYLIIIGL</sequence>
<evidence type="ECO:0000313" key="2">
    <source>
        <dbReference type="Proteomes" id="UP000024635"/>
    </source>
</evidence>
<evidence type="ECO:0000313" key="1">
    <source>
        <dbReference type="EMBL" id="EYB96539.1"/>
    </source>
</evidence>